<evidence type="ECO:0000313" key="1">
    <source>
        <dbReference type="EMBL" id="BAI60094.1"/>
    </source>
</evidence>
<dbReference type="EMBL" id="AP011532">
    <property type="protein sequence ID" value="BAI60094.1"/>
    <property type="molecule type" value="Genomic_DNA"/>
</dbReference>
<name>D1YUH2_METPS</name>
<reference evidence="2" key="3">
    <citation type="journal article" date="2011" name="PLoS ONE">
        <title>Genome sequence of a mesophilic hydrogenotrophic methanogen Methanocella paludicola, the first cultivated representative of the order Methanocellales.</title>
        <authorList>
            <person name="Sakai S."/>
            <person name="Takaki Y."/>
            <person name="Shimamura S."/>
            <person name="Sekine M."/>
            <person name="Tajima T."/>
            <person name="Kosugi H."/>
            <person name="Ichikawa N."/>
            <person name="Tasumi E."/>
            <person name="Hiraki A.T."/>
            <person name="Shimizu A."/>
            <person name="Kato Y."/>
            <person name="Nishiko R."/>
            <person name="Mori K."/>
            <person name="Fujita N."/>
            <person name="Imachi H."/>
            <person name="Takai K."/>
        </authorList>
    </citation>
    <scope>NUCLEOTIDE SEQUENCE [LARGE SCALE GENOMIC DNA]</scope>
    <source>
        <strain evidence="2">DSM 17711 / JCM 13418 / NBRC 101707 / SANAE</strain>
    </source>
</reference>
<proteinExistence type="predicted"/>
<keyword evidence="2" id="KW-1185">Reference proteome</keyword>
<sequence>MGWEFDKEELCFNCRSQAIQRIKVLSRELLTQCTNCGAEAHYALHGAYQEKKMPELIGSDVGEALGAWCFCHEALCPNCSSETTNEVLIDTVMAMIACEKCLLTRLYRFDAFDKSWRR</sequence>
<dbReference type="KEGG" id="mpd:MCP_0022"/>
<organism evidence="1 2">
    <name type="scientific">Methanocella paludicola (strain DSM 17711 / JCM 13418 / NBRC 101707 / SANAE)</name>
    <dbReference type="NCBI Taxonomy" id="304371"/>
    <lineage>
        <taxon>Archaea</taxon>
        <taxon>Methanobacteriati</taxon>
        <taxon>Methanobacteriota</taxon>
        <taxon>Stenosarchaea group</taxon>
        <taxon>Methanomicrobia</taxon>
        <taxon>Methanocellales</taxon>
        <taxon>Methanocellaceae</taxon>
        <taxon>Methanocella</taxon>
    </lineage>
</organism>
<evidence type="ECO:0000313" key="2">
    <source>
        <dbReference type="Proteomes" id="UP000001882"/>
    </source>
</evidence>
<accession>D1YUH2</accession>
<protein>
    <submittedName>
        <fullName evidence="1">Uncharacterized protein</fullName>
    </submittedName>
</protein>
<gene>
    <name evidence="1" type="ordered locus">MCP_0022</name>
</gene>
<dbReference type="InParanoid" id="D1YUH2"/>
<dbReference type="STRING" id="304371.MCP_0022"/>
<dbReference type="AlphaFoldDB" id="D1YUH2"/>
<reference evidence="1 2" key="2">
    <citation type="journal article" date="2008" name="Int. J. Syst. Evol. Microbiol.">
        <title>Methanocella paludicola gen. nov., sp. nov., a methane-producing archaeon, the first isolate of the lineage 'Rice Cluster I', and proposal of the new archaeal order Methanocellales ord. nov.</title>
        <authorList>
            <person name="Sakai S."/>
            <person name="Imachi H."/>
            <person name="Hanada S."/>
            <person name="Ohashi A."/>
            <person name="Harada H."/>
            <person name="Kamagata Y."/>
        </authorList>
    </citation>
    <scope>NUCLEOTIDE SEQUENCE [LARGE SCALE GENOMIC DNA]</scope>
    <source>
        <strain evidence="2">DSM 17711 / JCM 13418 / NBRC 101707 / SANAE</strain>
    </source>
</reference>
<reference evidence="1 2" key="1">
    <citation type="journal article" date="2007" name="Appl. Environ. Microbiol.">
        <title>Isolation of key methanogens for global methane emission from rice paddy fields: a novel isolate affiliated with the clone cluster rice cluster I.</title>
        <authorList>
            <person name="Sakai S."/>
            <person name="Imachi H."/>
            <person name="Sekiguchi Y."/>
            <person name="Ohashi A."/>
            <person name="Harada H."/>
            <person name="Kamagata Y."/>
        </authorList>
    </citation>
    <scope>NUCLEOTIDE SEQUENCE [LARGE SCALE GENOMIC DNA]</scope>
    <source>
        <strain evidence="2">DSM 17711 / JCM 13418 / NBRC 101707 / SANAE</strain>
    </source>
</reference>
<dbReference type="Proteomes" id="UP000001882">
    <property type="component" value="Chromosome"/>
</dbReference>
<dbReference type="eggNOG" id="arCOG05070">
    <property type="taxonomic scope" value="Archaea"/>
</dbReference>